<dbReference type="Gene3D" id="2.60.120.920">
    <property type="match status" value="1"/>
</dbReference>
<sequence length="331" mass="37743">MSIDTTQEMFQELSRQVQECMMYYNNALSQRDSRIEQLEEEVKVLKLEITQIKTQLNTTAVPQTPLPPSSRVPNFVNLTENSERESQALATIMQGWCADEELRKELPYSYSQILSQLRETGKHLQFTPQSITLLGSTVIKDDLFTKNTVGKQSFSPVLNWTDTNYIGVEREDSIVHLKMCNKYYFEVQLRHINNPNPILFNTPIVKDLIVSIGVCDHRLVQNSHSICTNHVGWQPGCIGMHSDDGNLFNMAGAGNMLTGPFGENDVMGCGFLINKKMVFFTRNGSFLCAVPYNRKTIIPTFCMEGSGEVQVNWGQKKFRFQFNNLPDYLKN</sequence>
<dbReference type="InterPro" id="IPR043136">
    <property type="entry name" value="B30.2/SPRY_sf"/>
</dbReference>
<feature type="coiled-coil region" evidence="1">
    <location>
        <begin position="28"/>
        <end position="55"/>
    </location>
</feature>
<dbReference type="PANTHER" id="PTHR12864">
    <property type="entry name" value="RAN BINDING PROTEIN 9-RELATED"/>
    <property type="match status" value="1"/>
</dbReference>
<dbReference type="InterPro" id="IPR050618">
    <property type="entry name" value="Ubq-SigPath_Reg"/>
</dbReference>
<feature type="domain" description="B30.2/SPRY" evidence="2">
    <location>
        <begin position="104"/>
        <end position="318"/>
    </location>
</feature>
<evidence type="ECO:0000256" key="1">
    <source>
        <dbReference type="SAM" id="Coils"/>
    </source>
</evidence>
<dbReference type="InterPro" id="IPR003877">
    <property type="entry name" value="SPRY_dom"/>
</dbReference>
<dbReference type="CDD" id="cd12885">
    <property type="entry name" value="SPRY_RanBP_like"/>
    <property type="match status" value="1"/>
</dbReference>
<dbReference type="AlphaFoldDB" id="S0AZD5"/>
<dbReference type="InterPro" id="IPR013320">
    <property type="entry name" value="ConA-like_dom_sf"/>
</dbReference>
<proteinExistence type="evidence at transcript level"/>
<dbReference type="InterPro" id="IPR001870">
    <property type="entry name" value="B30.2/SPRY"/>
</dbReference>
<accession>S0AZD5</accession>
<dbReference type="VEuPathDB" id="AmoebaDB:EIN_122910"/>
<name>S0AZD5_ENTIV</name>
<evidence type="ECO:0000313" key="3">
    <source>
        <dbReference type="EMBL" id="BAN40279.1"/>
    </source>
</evidence>
<keyword evidence="1" id="KW-0175">Coiled coil</keyword>
<dbReference type="Pfam" id="PF00622">
    <property type="entry name" value="SPRY"/>
    <property type="match status" value="1"/>
</dbReference>
<reference evidence="3" key="1">
    <citation type="submission" date="2012-06" db="EMBL/GenBank/DDBJ databases">
        <title>Short 5' UTR of Entamoeba genes.</title>
        <authorList>
            <person name="Hiranuka K."/>
            <person name="Kumagai M."/>
            <person name="Wakaguri H."/>
            <person name="Suzuki Y."/>
            <person name="Sugano S."/>
            <person name="Watanabe J."/>
            <person name="Makioka A."/>
        </authorList>
    </citation>
    <scope>NUCLEOTIDE SEQUENCE</scope>
    <source>
        <strain evidence="3">IP1</strain>
    </source>
</reference>
<organism evidence="3">
    <name type="scientific">Entamoeba invadens</name>
    <dbReference type="NCBI Taxonomy" id="33085"/>
    <lineage>
        <taxon>Eukaryota</taxon>
        <taxon>Amoebozoa</taxon>
        <taxon>Evosea</taxon>
        <taxon>Archamoebae</taxon>
        <taxon>Mastigamoebida</taxon>
        <taxon>Entamoebidae</taxon>
        <taxon>Entamoeba</taxon>
    </lineage>
</organism>
<dbReference type="SUPFAM" id="SSF49899">
    <property type="entry name" value="Concanavalin A-like lectins/glucanases"/>
    <property type="match status" value="1"/>
</dbReference>
<evidence type="ECO:0000259" key="2">
    <source>
        <dbReference type="PROSITE" id="PS50188"/>
    </source>
</evidence>
<dbReference type="CDD" id="cd14686">
    <property type="entry name" value="bZIP"/>
    <property type="match status" value="1"/>
</dbReference>
<dbReference type="EMBL" id="AK421755">
    <property type="protein sequence ID" value="BAN40279.1"/>
    <property type="molecule type" value="mRNA"/>
</dbReference>
<dbReference type="InterPro" id="IPR044736">
    <property type="entry name" value="Gid1/RanBPM/SPLA_SPRY"/>
</dbReference>
<dbReference type="SMART" id="SM00449">
    <property type="entry name" value="SPRY"/>
    <property type="match status" value="1"/>
</dbReference>
<dbReference type="PROSITE" id="PS50188">
    <property type="entry name" value="B302_SPRY"/>
    <property type="match status" value="1"/>
</dbReference>
<protein>
    <recommendedName>
        <fullName evidence="2">B30.2/SPRY domain-containing protein</fullName>
    </recommendedName>
</protein>